<keyword evidence="1" id="KW-0479">Metal-binding</keyword>
<dbReference type="SUPFAM" id="SSF57716">
    <property type="entry name" value="Glucocorticoid receptor-like (DNA-binding domain)"/>
    <property type="match status" value="1"/>
</dbReference>
<gene>
    <name evidence="8" type="ORF">RN001_011041</name>
</gene>
<proteinExistence type="predicted"/>
<dbReference type="SMART" id="SM00692">
    <property type="entry name" value="DM3"/>
    <property type="match status" value="1"/>
</dbReference>
<dbReference type="GO" id="GO:0003677">
    <property type="term" value="F:DNA binding"/>
    <property type="evidence" value="ECO:0007669"/>
    <property type="project" value="UniProtKB-UniRule"/>
</dbReference>
<keyword evidence="9" id="KW-1185">Reference proteome</keyword>
<dbReference type="SMART" id="SM00980">
    <property type="entry name" value="THAP"/>
    <property type="match status" value="1"/>
</dbReference>
<dbReference type="InterPro" id="IPR006612">
    <property type="entry name" value="THAP_Znf"/>
</dbReference>
<dbReference type="EMBL" id="JARPUR010000004">
    <property type="protein sequence ID" value="KAK4878535.1"/>
    <property type="molecule type" value="Genomic_DNA"/>
</dbReference>
<evidence type="ECO:0000256" key="4">
    <source>
        <dbReference type="ARBA" id="ARBA00023125"/>
    </source>
</evidence>
<protein>
    <recommendedName>
        <fullName evidence="7">THAP-type domain-containing protein</fullName>
    </recommendedName>
</protein>
<dbReference type="Pfam" id="PF05485">
    <property type="entry name" value="THAP"/>
    <property type="match status" value="1"/>
</dbReference>
<organism evidence="8 9">
    <name type="scientific">Aquatica leii</name>
    <dbReference type="NCBI Taxonomy" id="1421715"/>
    <lineage>
        <taxon>Eukaryota</taxon>
        <taxon>Metazoa</taxon>
        <taxon>Ecdysozoa</taxon>
        <taxon>Arthropoda</taxon>
        <taxon>Hexapoda</taxon>
        <taxon>Insecta</taxon>
        <taxon>Pterygota</taxon>
        <taxon>Neoptera</taxon>
        <taxon>Endopterygota</taxon>
        <taxon>Coleoptera</taxon>
        <taxon>Polyphaga</taxon>
        <taxon>Elateriformia</taxon>
        <taxon>Elateroidea</taxon>
        <taxon>Lampyridae</taxon>
        <taxon>Luciolinae</taxon>
        <taxon>Aquatica</taxon>
    </lineage>
</organism>
<keyword evidence="6" id="KW-0175">Coiled coil</keyword>
<reference evidence="9" key="1">
    <citation type="submission" date="2023-01" db="EMBL/GenBank/DDBJ databases">
        <title>Key to firefly adult light organ development and bioluminescence: homeobox transcription factors regulate luciferase expression and transportation to peroxisome.</title>
        <authorList>
            <person name="Fu X."/>
        </authorList>
    </citation>
    <scope>NUCLEOTIDE SEQUENCE [LARGE SCALE GENOMIC DNA]</scope>
</reference>
<evidence type="ECO:0000259" key="7">
    <source>
        <dbReference type="PROSITE" id="PS50950"/>
    </source>
</evidence>
<feature type="domain" description="THAP-type" evidence="7">
    <location>
        <begin position="3"/>
        <end position="88"/>
    </location>
</feature>
<evidence type="ECO:0000256" key="5">
    <source>
        <dbReference type="PROSITE-ProRule" id="PRU00309"/>
    </source>
</evidence>
<evidence type="ECO:0000313" key="8">
    <source>
        <dbReference type="EMBL" id="KAK4878535.1"/>
    </source>
</evidence>
<accession>A0AAN7SQL9</accession>
<comment type="caution">
    <text evidence="8">The sequence shown here is derived from an EMBL/GenBank/DDBJ whole genome shotgun (WGS) entry which is preliminary data.</text>
</comment>
<sequence length="276" mass="31954">MDIRKRGAVCAAKNCKNKSYTSKKRFFKFPIEVSRARIWVIASGREDLFDKLEMVHKGYRLCEDHFDNMMFTNHFRNRLNWNAKPTLFPSLEGPPKHGDHTYSMQHLSNIIIPKEEFSGQAGIVQDVPSERMQSQNECSNQDELQLRVNISDDLSFFSLPNLTSSSSTQTSSVLSSNTPRTARYRKRITALTKENKRLKNRIQLLTSSSNNLENITLEQYKMLTKKFCSSPELAHFINVQVSECQENHRDVDIRKNLKRNAKQCILPDQNYTNIST</sequence>
<keyword evidence="2 5" id="KW-0863">Zinc-finger</keyword>
<dbReference type="AlphaFoldDB" id="A0AAN7SQL9"/>
<dbReference type="GO" id="GO:0008270">
    <property type="term" value="F:zinc ion binding"/>
    <property type="evidence" value="ECO:0007669"/>
    <property type="project" value="UniProtKB-KW"/>
</dbReference>
<name>A0AAN7SQL9_9COLE</name>
<evidence type="ECO:0000256" key="6">
    <source>
        <dbReference type="SAM" id="Coils"/>
    </source>
</evidence>
<keyword evidence="3" id="KW-0862">Zinc</keyword>
<evidence type="ECO:0000313" key="9">
    <source>
        <dbReference type="Proteomes" id="UP001353858"/>
    </source>
</evidence>
<feature type="coiled-coil region" evidence="6">
    <location>
        <begin position="181"/>
        <end position="215"/>
    </location>
</feature>
<keyword evidence="4 5" id="KW-0238">DNA-binding</keyword>
<evidence type="ECO:0000256" key="1">
    <source>
        <dbReference type="ARBA" id="ARBA00022723"/>
    </source>
</evidence>
<dbReference type="Proteomes" id="UP001353858">
    <property type="component" value="Unassembled WGS sequence"/>
</dbReference>
<dbReference type="PROSITE" id="PS50950">
    <property type="entry name" value="ZF_THAP"/>
    <property type="match status" value="1"/>
</dbReference>
<evidence type="ECO:0000256" key="2">
    <source>
        <dbReference type="ARBA" id="ARBA00022771"/>
    </source>
</evidence>
<evidence type="ECO:0000256" key="3">
    <source>
        <dbReference type="ARBA" id="ARBA00022833"/>
    </source>
</evidence>